<organism evidence="1 2">
    <name type="scientific">Mesorhizobium tianshanense</name>
    <dbReference type="NCBI Taxonomy" id="39844"/>
    <lineage>
        <taxon>Bacteria</taxon>
        <taxon>Pseudomonadati</taxon>
        <taxon>Pseudomonadota</taxon>
        <taxon>Alphaproteobacteria</taxon>
        <taxon>Hyphomicrobiales</taxon>
        <taxon>Phyllobacteriaceae</taxon>
        <taxon>Mesorhizobium</taxon>
    </lineage>
</organism>
<protein>
    <submittedName>
        <fullName evidence="1">Alpha-D-ribose 1-methylphosphonate 5-triphosphate synthase subunit PhnG</fullName>
    </submittedName>
</protein>
<name>A0A562NLV3_9HYPH</name>
<dbReference type="InterPro" id="IPR009609">
    <property type="entry name" value="Phosphonate_metab_PhnG"/>
</dbReference>
<dbReference type="GO" id="GO:0015716">
    <property type="term" value="P:organic phosphonate transport"/>
    <property type="evidence" value="ECO:0007669"/>
    <property type="project" value="InterPro"/>
</dbReference>
<proteinExistence type="predicted"/>
<evidence type="ECO:0000313" key="2">
    <source>
        <dbReference type="Proteomes" id="UP000317122"/>
    </source>
</evidence>
<comment type="caution">
    <text evidence="1">The sequence shown here is derived from an EMBL/GenBank/DDBJ whole genome shotgun (WGS) entry which is preliminary data.</text>
</comment>
<dbReference type="GO" id="GO:0019634">
    <property type="term" value="P:organic phosphonate metabolic process"/>
    <property type="evidence" value="ECO:0007669"/>
    <property type="project" value="InterPro"/>
</dbReference>
<reference evidence="1 2" key="1">
    <citation type="journal article" date="2015" name="Stand. Genomic Sci.">
        <title>Genomic Encyclopedia of Bacterial and Archaeal Type Strains, Phase III: the genomes of soil and plant-associated and newly described type strains.</title>
        <authorList>
            <person name="Whitman W.B."/>
            <person name="Woyke T."/>
            <person name="Klenk H.P."/>
            <person name="Zhou Y."/>
            <person name="Lilburn T.G."/>
            <person name="Beck B.J."/>
            <person name="De Vos P."/>
            <person name="Vandamme P."/>
            <person name="Eisen J.A."/>
            <person name="Garrity G."/>
            <person name="Hugenholtz P."/>
            <person name="Kyrpides N.C."/>
        </authorList>
    </citation>
    <scope>NUCLEOTIDE SEQUENCE [LARGE SCALE GENOMIC DNA]</scope>
    <source>
        <strain evidence="1 2">CGMCC 1.2546</strain>
    </source>
</reference>
<dbReference type="RefSeq" id="WP_145720246.1">
    <property type="nucleotide sequence ID" value="NZ_BSPF01000004.1"/>
</dbReference>
<dbReference type="EMBL" id="VLKT01000026">
    <property type="protein sequence ID" value="TWI33187.1"/>
    <property type="molecule type" value="Genomic_DNA"/>
</dbReference>
<dbReference type="NCBIfam" id="TIGR03293">
    <property type="entry name" value="PhnG_redo"/>
    <property type="match status" value="1"/>
</dbReference>
<dbReference type="AlphaFoldDB" id="A0A562NLV3"/>
<dbReference type="Pfam" id="PF06754">
    <property type="entry name" value="PhnG"/>
    <property type="match status" value="1"/>
</dbReference>
<gene>
    <name evidence="1" type="ORF">IQ26_04188</name>
</gene>
<accession>A0A562NLV3</accession>
<dbReference type="Proteomes" id="UP000317122">
    <property type="component" value="Unassembled WGS sequence"/>
</dbReference>
<sequence length="156" mass="17553">MQNISGEATQQERSSWMGVLARSRRQDIEDFWTEHGDYFAVEWLRKPHTGLVMVRGRAGGTGNPFNLGEMTVTRCAVRLANGIVGHGYVQGRDRRHAEFAAILDALLQQSDCRKDLLVRVIEPLRARQAELRVEGSRKAASTKVEFFTLVRGENAV</sequence>
<evidence type="ECO:0000313" key="1">
    <source>
        <dbReference type="EMBL" id="TWI33187.1"/>
    </source>
</evidence>
<keyword evidence="2" id="KW-1185">Reference proteome</keyword>
<dbReference type="OrthoDB" id="530475at2"/>